<dbReference type="Gene3D" id="3.30.40.10">
    <property type="entry name" value="Zinc/RING finger domain, C3HC4 (zinc finger)"/>
    <property type="match status" value="1"/>
</dbReference>
<dbReference type="Gene3D" id="2.30.30.490">
    <property type="match status" value="1"/>
</dbReference>
<evidence type="ECO:0000259" key="5">
    <source>
        <dbReference type="PROSITE" id="PS50016"/>
    </source>
</evidence>
<dbReference type="AlphaFoldDB" id="A0A7S3VJT2"/>
<dbReference type="PROSITE" id="PS50016">
    <property type="entry name" value="ZF_PHD_2"/>
    <property type="match status" value="1"/>
</dbReference>
<dbReference type="Pfam" id="PF00628">
    <property type="entry name" value="PHD"/>
    <property type="match status" value="1"/>
</dbReference>
<keyword evidence="3" id="KW-0862">Zinc</keyword>
<sequence>MPAKGKAKILTRFYQHGTEYKIGDTAFINPDQPCAPPFIGKIKQIMQRSASDIDEVELTVAWYYRPEEAIGGRKAFHGHKELFTSDHEDVIHKNTILGKCNVHTLRNYESLQRISDNDYFARFSYKPASKEFEPDRVPVYCTCELPYNPDLPMIMCDQCEEWYHLKCLEDRNNKVELQQSFCCDQCKAKAKKARVE</sequence>
<dbReference type="PANTHER" id="PTHR46364">
    <property type="entry name" value="OS08G0421900 PROTEIN"/>
    <property type="match status" value="1"/>
</dbReference>
<evidence type="ECO:0000259" key="6">
    <source>
        <dbReference type="PROSITE" id="PS51038"/>
    </source>
</evidence>
<evidence type="ECO:0000256" key="4">
    <source>
        <dbReference type="PROSITE-ProRule" id="PRU00146"/>
    </source>
</evidence>
<dbReference type="InterPro" id="IPR001025">
    <property type="entry name" value="BAH_dom"/>
</dbReference>
<reference evidence="7" key="1">
    <citation type="submission" date="2021-01" db="EMBL/GenBank/DDBJ databases">
        <authorList>
            <person name="Corre E."/>
            <person name="Pelletier E."/>
            <person name="Niang G."/>
            <person name="Scheremetjew M."/>
            <person name="Finn R."/>
            <person name="Kale V."/>
            <person name="Holt S."/>
            <person name="Cochrane G."/>
            <person name="Meng A."/>
            <person name="Brown T."/>
            <person name="Cohen L."/>
        </authorList>
    </citation>
    <scope>NUCLEOTIDE SEQUENCE</scope>
    <source>
        <strain evidence="7">CCMP1320</strain>
    </source>
</reference>
<keyword evidence="1" id="KW-0479">Metal-binding</keyword>
<dbReference type="SMART" id="SM00249">
    <property type="entry name" value="PHD"/>
    <property type="match status" value="1"/>
</dbReference>
<dbReference type="InterPro" id="IPR013083">
    <property type="entry name" value="Znf_RING/FYVE/PHD"/>
</dbReference>
<evidence type="ECO:0000256" key="1">
    <source>
        <dbReference type="ARBA" id="ARBA00022723"/>
    </source>
</evidence>
<evidence type="ECO:0000256" key="3">
    <source>
        <dbReference type="ARBA" id="ARBA00022833"/>
    </source>
</evidence>
<dbReference type="PROSITE" id="PS01359">
    <property type="entry name" value="ZF_PHD_1"/>
    <property type="match status" value="1"/>
</dbReference>
<dbReference type="GO" id="GO:0003682">
    <property type="term" value="F:chromatin binding"/>
    <property type="evidence" value="ECO:0007669"/>
    <property type="project" value="InterPro"/>
</dbReference>
<dbReference type="InterPro" id="IPR019786">
    <property type="entry name" value="Zinc_finger_PHD-type_CS"/>
</dbReference>
<dbReference type="InterPro" id="IPR019787">
    <property type="entry name" value="Znf_PHD-finger"/>
</dbReference>
<dbReference type="PROSITE" id="PS51038">
    <property type="entry name" value="BAH"/>
    <property type="match status" value="1"/>
</dbReference>
<protein>
    <recommendedName>
        <fullName evidence="8">BAH domain-containing protein</fullName>
    </recommendedName>
</protein>
<name>A0A7S3VJT2_DUNTE</name>
<feature type="domain" description="PHD-type" evidence="5">
    <location>
        <begin position="138"/>
        <end position="189"/>
    </location>
</feature>
<feature type="domain" description="BAH" evidence="6">
    <location>
        <begin position="18"/>
        <end position="136"/>
    </location>
</feature>
<dbReference type="Pfam" id="PF01426">
    <property type="entry name" value="BAH"/>
    <property type="match status" value="1"/>
</dbReference>
<dbReference type="SMART" id="SM00439">
    <property type="entry name" value="BAH"/>
    <property type="match status" value="1"/>
</dbReference>
<dbReference type="InterPro" id="IPR001965">
    <property type="entry name" value="Znf_PHD"/>
</dbReference>
<accession>A0A7S3VJT2</accession>
<evidence type="ECO:0000256" key="2">
    <source>
        <dbReference type="ARBA" id="ARBA00022771"/>
    </source>
</evidence>
<keyword evidence="2 4" id="KW-0863">Zinc-finger</keyword>
<gene>
    <name evidence="7" type="ORF">DTER00134_LOCUS5811</name>
</gene>
<dbReference type="InterPro" id="IPR011011">
    <property type="entry name" value="Znf_FYVE_PHD"/>
</dbReference>
<evidence type="ECO:0000313" key="7">
    <source>
        <dbReference type="EMBL" id="CAE0490738.1"/>
    </source>
</evidence>
<dbReference type="SUPFAM" id="SSF57903">
    <property type="entry name" value="FYVE/PHD zinc finger"/>
    <property type="match status" value="1"/>
</dbReference>
<organism evidence="7">
    <name type="scientific">Dunaliella tertiolecta</name>
    <name type="common">Green alga</name>
    <dbReference type="NCBI Taxonomy" id="3047"/>
    <lineage>
        <taxon>Eukaryota</taxon>
        <taxon>Viridiplantae</taxon>
        <taxon>Chlorophyta</taxon>
        <taxon>core chlorophytes</taxon>
        <taxon>Chlorophyceae</taxon>
        <taxon>CS clade</taxon>
        <taxon>Chlamydomonadales</taxon>
        <taxon>Dunaliellaceae</taxon>
        <taxon>Dunaliella</taxon>
    </lineage>
</organism>
<dbReference type="GO" id="GO:0008270">
    <property type="term" value="F:zinc ion binding"/>
    <property type="evidence" value="ECO:0007669"/>
    <property type="project" value="UniProtKB-KW"/>
</dbReference>
<evidence type="ECO:0008006" key="8">
    <source>
        <dbReference type="Google" id="ProtNLM"/>
    </source>
</evidence>
<dbReference type="EMBL" id="HBIP01010413">
    <property type="protein sequence ID" value="CAE0490738.1"/>
    <property type="molecule type" value="Transcribed_RNA"/>
</dbReference>
<dbReference type="InterPro" id="IPR043151">
    <property type="entry name" value="BAH_sf"/>
</dbReference>
<proteinExistence type="predicted"/>